<proteinExistence type="predicted"/>
<dbReference type="Proteomes" id="UP000002051">
    <property type="component" value="Chromosome 6"/>
</dbReference>
<evidence type="ECO:0000259" key="4">
    <source>
        <dbReference type="Pfam" id="PF16720"/>
    </source>
</evidence>
<dbReference type="EMBL" id="CM001222">
    <property type="protein sequence ID" value="AES76589.1"/>
    <property type="molecule type" value="Genomic_DNA"/>
</dbReference>
<evidence type="ECO:0000313" key="7">
    <source>
        <dbReference type="Proteomes" id="UP000002051"/>
    </source>
</evidence>
<gene>
    <name evidence="5" type="ordered locus">MTR_6g082060</name>
</gene>
<keyword evidence="1" id="KW-0960">Knottin</keyword>
<evidence type="ECO:0000313" key="6">
    <source>
        <dbReference type="EnsemblPlants" id="AES76589"/>
    </source>
</evidence>
<feature type="domain" description="Albumin I chain a" evidence="4">
    <location>
        <begin position="91"/>
        <end position="119"/>
    </location>
</feature>
<reference evidence="5 7" key="2">
    <citation type="journal article" date="2014" name="BMC Genomics">
        <title>An improved genome release (version Mt4.0) for the model legume Medicago truncatula.</title>
        <authorList>
            <person name="Tang H."/>
            <person name="Krishnakumar V."/>
            <person name="Bidwell S."/>
            <person name="Rosen B."/>
            <person name="Chan A."/>
            <person name="Zhou S."/>
            <person name="Gentzbittel L."/>
            <person name="Childs K.L."/>
            <person name="Yandell M."/>
            <person name="Gundlach H."/>
            <person name="Mayer K.F."/>
            <person name="Schwartz D.C."/>
            <person name="Town C.D."/>
        </authorList>
    </citation>
    <scope>GENOME REANNOTATION</scope>
    <source>
        <strain evidence="6 7">cv. Jemalong A17</strain>
    </source>
</reference>
<feature type="signal peptide" evidence="3">
    <location>
        <begin position="1"/>
        <end position="27"/>
    </location>
</feature>
<evidence type="ECO:0000256" key="2">
    <source>
        <dbReference type="ARBA" id="ARBA00023157"/>
    </source>
</evidence>
<keyword evidence="3" id="KW-0732">Signal</keyword>
<evidence type="ECO:0000256" key="1">
    <source>
        <dbReference type="ARBA" id="ARBA00022854"/>
    </source>
</evidence>
<organism evidence="5 7">
    <name type="scientific">Medicago truncatula</name>
    <name type="common">Barrel medic</name>
    <name type="synonym">Medicago tribuloides</name>
    <dbReference type="NCBI Taxonomy" id="3880"/>
    <lineage>
        <taxon>Eukaryota</taxon>
        <taxon>Viridiplantae</taxon>
        <taxon>Streptophyta</taxon>
        <taxon>Embryophyta</taxon>
        <taxon>Tracheophyta</taxon>
        <taxon>Spermatophyta</taxon>
        <taxon>Magnoliopsida</taxon>
        <taxon>eudicotyledons</taxon>
        <taxon>Gunneridae</taxon>
        <taxon>Pentapetalae</taxon>
        <taxon>rosids</taxon>
        <taxon>fabids</taxon>
        <taxon>Fabales</taxon>
        <taxon>Fabaceae</taxon>
        <taxon>Papilionoideae</taxon>
        <taxon>50 kb inversion clade</taxon>
        <taxon>NPAAA clade</taxon>
        <taxon>Hologalegina</taxon>
        <taxon>IRL clade</taxon>
        <taxon>Trifolieae</taxon>
        <taxon>Medicago</taxon>
    </lineage>
</organism>
<evidence type="ECO:0000256" key="3">
    <source>
        <dbReference type="SAM" id="SignalP"/>
    </source>
</evidence>
<reference evidence="5 7" key="1">
    <citation type="journal article" date="2011" name="Nature">
        <title>The Medicago genome provides insight into the evolution of rhizobial symbioses.</title>
        <authorList>
            <person name="Young N.D."/>
            <person name="Debelle F."/>
            <person name="Oldroyd G.E."/>
            <person name="Geurts R."/>
            <person name="Cannon S.B."/>
            <person name="Udvardi M.K."/>
            <person name="Benedito V.A."/>
            <person name="Mayer K.F."/>
            <person name="Gouzy J."/>
            <person name="Schoof H."/>
            <person name="Van de Peer Y."/>
            <person name="Proost S."/>
            <person name="Cook D.R."/>
            <person name="Meyers B.C."/>
            <person name="Spannagl M."/>
            <person name="Cheung F."/>
            <person name="De Mita S."/>
            <person name="Krishnakumar V."/>
            <person name="Gundlach H."/>
            <person name="Zhou S."/>
            <person name="Mudge J."/>
            <person name="Bharti A.K."/>
            <person name="Murray J.D."/>
            <person name="Naoumkina M.A."/>
            <person name="Rosen B."/>
            <person name="Silverstein K.A."/>
            <person name="Tang H."/>
            <person name="Rombauts S."/>
            <person name="Zhao P.X."/>
            <person name="Zhou P."/>
            <person name="Barbe V."/>
            <person name="Bardou P."/>
            <person name="Bechner M."/>
            <person name="Bellec A."/>
            <person name="Berger A."/>
            <person name="Berges H."/>
            <person name="Bidwell S."/>
            <person name="Bisseling T."/>
            <person name="Choisne N."/>
            <person name="Couloux A."/>
            <person name="Denny R."/>
            <person name="Deshpande S."/>
            <person name="Dai X."/>
            <person name="Doyle J.J."/>
            <person name="Dudez A.M."/>
            <person name="Farmer A.D."/>
            <person name="Fouteau S."/>
            <person name="Franken C."/>
            <person name="Gibelin C."/>
            <person name="Gish J."/>
            <person name="Goldstein S."/>
            <person name="Gonzalez A.J."/>
            <person name="Green P.J."/>
            <person name="Hallab A."/>
            <person name="Hartog M."/>
            <person name="Hua A."/>
            <person name="Humphray S.J."/>
            <person name="Jeong D.H."/>
            <person name="Jing Y."/>
            <person name="Jocker A."/>
            <person name="Kenton S.M."/>
            <person name="Kim D.J."/>
            <person name="Klee K."/>
            <person name="Lai H."/>
            <person name="Lang C."/>
            <person name="Lin S."/>
            <person name="Macmil S.L."/>
            <person name="Magdelenat G."/>
            <person name="Matthews L."/>
            <person name="McCorrison J."/>
            <person name="Monaghan E.L."/>
            <person name="Mun J.H."/>
            <person name="Najar F.Z."/>
            <person name="Nicholson C."/>
            <person name="Noirot C."/>
            <person name="O'Bleness M."/>
            <person name="Paule C.R."/>
            <person name="Poulain J."/>
            <person name="Prion F."/>
            <person name="Qin B."/>
            <person name="Qu C."/>
            <person name="Retzel E.F."/>
            <person name="Riddle C."/>
            <person name="Sallet E."/>
            <person name="Samain S."/>
            <person name="Samson N."/>
            <person name="Sanders I."/>
            <person name="Saurat O."/>
            <person name="Scarpelli C."/>
            <person name="Schiex T."/>
            <person name="Segurens B."/>
            <person name="Severin A.J."/>
            <person name="Sherrier D.J."/>
            <person name="Shi R."/>
            <person name="Sims S."/>
            <person name="Singer S.R."/>
            <person name="Sinharoy S."/>
            <person name="Sterck L."/>
            <person name="Viollet A."/>
            <person name="Wang B.B."/>
            <person name="Wang K."/>
            <person name="Wang M."/>
            <person name="Wang X."/>
            <person name="Warfsmann J."/>
            <person name="Weissenbach J."/>
            <person name="White D.D."/>
            <person name="White J.D."/>
            <person name="Wiley G.B."/>
            <person name="Wincker P."/>
            <person name="Xing Y."/>
            <person name="Yang L."/>
            <person name="Yao Z."/>
            <person name="Ying F."/>
            <person name="Zhai J."/>
            <person name="Zhou L."/>
            <person name="Zuber A."/>
            <person name="Denarie J."/>
            <person name="Dixon R.A."/>
            <person name="May G.D."/>
            <person name="Schwartz D.C."/>
            <person name="Rogers J."/>
            <person name="Quetier F."/>
            <person name="Town C.D."/>
            <person name="Roe B.A."/>
        </authorList>
    </citation>
    <scope>NUCLEOTIDE SEQUENCE [LARGE SCALE GENOMIC DNA]</scope>
    <source>
        <strain evidence="5">A17</strain>
        <strain evidence="6 7">cv. Jemalong A17</strain>
    </source>
</reference>
<sequence>MAYAKLAPLVVFLFATFLMFPMENVEAQSCLSACTIFGSKPLCVSSRCRHCCKMPLNSFVGLCERRLSTDSERWKRNILTTSVSLIWIAQKKGIGSFCARYSNFDNEHGWCFASISEAEHIFKIASQYLVGRGGPKEPVGYLGMEIG</sequence>
<protein>
    <submittedName>
        <fullName evidence="5">Albumin I</fullName>
    </submittedName>
</protein>
<keyword evidence="7" id="KW-1185">Reference proteome</keyword>
<accession>G7KM68</accession>
<feature type="chain" id="PRO_5014573719" evidence="3">
    <location>
        <begin position="28"/>
        <end position="147"/>
    </location>
</feature>
<dbReference type="AlphaFoldDB" id="G7KM68"/>
<reference evidence="6" key="3">
    <citation type="submission" date="2015-04" db="UniProtKB">
        <authorList>
            <consortium name="EnsemblPlants"/>
        </authorList>
    </citation>
    <scope>IDENTIFICATION</scope>
    <source>
        <strain evidence="6">cv. Jemalong A17</strain>
    </source>
</reference>
<keyword evidence="2" id="KW-1015">Disulfide bond</keyword>
<dbReference type="PaxDb" id="3880-AES76589"/>
<dbReference type="Pfam" id="PF16720">
    <property type="entry name" value="Albumin_I_a"/>
    <property type="match status" value="1"/>
</dbReference>
<dbReference type="EnsemblPlants" id="AES76589">
    <property type="protein sequence ID" value="AES76589"/>
    <property type="gene ID" value="MTR_6g082060"/>
</dbReference>
<evidence type="ECO:0000313" key="5">
    <source>
        <dbReference type="EMBL" id="AES76589.1"/>
    </source>
</evidence>
<dbReference type="InterPro" id="IPR032000">
    <property type="entry name" value="Albumin_I_a"/>
</dbReference>
<name>G7KM68_MEDTR</name>
<dbReference type="HOGENOM" id="CLU_142503_0_0_1"/>